<organism evidence="2 3">
    <name type="scientific">Quercus suber</name>
    <name type="common">Cork oak</name>
    <dbReference type="NCBI Taxonomy" id="58331"/>
    <lineage>
        <taxon>Eukaryota</taxon>
        <taxon>Viridiplantae</taxon>
        <taxon>Streptophyta</taxon>
        <taxon>Embryophyta</taxon>
        <taxon>Tracheophyta</taxon>
        <taxon>Spermatophyta</taxon>
        <taxon>Magnoliopsida</taxon>
        <taxon>eudicotyledons</taxon>
        <taxon>Gunneridae</taxon>
        <taxon>Pentapetalae</taxon>
        <taxon>rosids</taxon>
        <taxon>fabids</taxon>
        <taxon>Fagales</taxon>
        <taxon>Fagaceae</taxon>
        <taxon>Quercus</taxon>
    </lineage>
</organism>
<sequence length="517" mass="58632">MSEESQRVLVIQDASRDVSYSAIKWTLQGLSLKPGDVVTLLGVLHHVNNPMGYKNKMDINSMFGANRRIVEEELARRNEEYHNDEEIQKIAKPKCLIKVALNAAKKLRATWVILDRQIKQDKKYFLEELSCGISKMKRNNKIVLLRGPKAIGYSKLAAESTVDQVTYGEMLPGSPGEEQTLSIQFREILKPLVLVLLTNKCSPLPIQEEENATISEQEATGERSPFFIADNQESSPKEAFHAGIPDEQQSNKSDWTEGYEMEEEFDNHMCSICKDRRPKIGRLRDFTYAELQAATKGFSQKNYISEGMFAEMLQDTTKDPPVGKRRLRIARGAAKGLQYLHENKIIHRDMRPNNILITHDHEALLGDFGLAKTQREDSEKSTETTVVGTLGYLNPEYAESGKVSTKTDVYAFGVVLLQLITGRSTTDKKLEGQSLVGWARPLLKENYPLLVDPKIMDSHDFYQLIWMVLVAQKCLTKDPKKRLTMDRIQPLACQALVNQKLPRQISPNHNVKMEALV</sequence>
<keyword evidence="3" id="KW-1185">Reference proteome</keyword>
<reference evidence="2 3" key="1">
    <citation type="journal article" date="2018" name="Sci. Data">
        <title>The draft genome sequence of cork oak.</title>
        <authorList>
            <person name="Ramos A.M."/>
            <person name="Usie A."/>
            <person name="Barbosa P."/>
            <person name="Barros P.M."/>
            <person name="Capote T."/>
            <person name="Chaves I."/>
            <person name="Simoes F."/>
            <person name="Abreu I."/>
            <person name="Carrasquinho I."/>
            <person name="Faro C."/>
            <person name="Guimaraes J.B."/>
            <person name="Mendonca D."/>
            <person name="Nobrega F."/>
            <person name="Rodrigues L."/>
            <person name="Saibo N.J.M."/>
            <person name="Varela M.C."/>
            <person name="Egas C."/>
            <person name="Matos J."/>
            <person name="Miguel C.M."/>
            <person name="Oliveira M.M."/>
            <person name="Ricardo C.P."/>
            <person name="Goncalves S."/>
        </authorList>
    </citation>
    <scope>NUCLEOTIDE SEQUENCE [LARGE SCALE GENOMIC DNA]</scope>
    <source>
        <strain evidence="3">cv. HL8</strain>
    </source>
</reference>
<dbReference type="SUPFAM" id="SSF56112">
    <property type="entry name" value="Protein kinase-like (PK-like)"/>
    <property type="match status" value="1"/>
</dbReference>
<dbReference type="GO" id="GO:0005524">
    <property type="term" value="F:ATP binding"/>
    <property type="evidence" value="ECO:0007669"/>
    <property type="project" value="InterPro"/>
</dbReference>
<dbReference type="Gene3D" id="1.10.510.10">
    <property type="entry name" value="Transferase(Phosphotransferase) domain 1"/>
    <property type="match status" value="1"/>
</dbReference>
<dbReference type="GO" id="GO:0004672">
    <property type="term" value="F:protein kinase activity"/>
    <property type="evidence" value="ECO:0007669"/>
    <property type="project" value="InterPro"/>
</dbReference>
<dbReference type="PANTHER" id="PTHR47987">
    <property type="entry name" value="OS08G0249100 PROTEIN"/>
    <property type="match status" value="1"/>
</dbReference>
<dbReference type="PROSITE" id="PS50011">
    <property type="entry name" value="PROTEIN_KINASE_DOM"/>
    <property type="match status" value="1"/>
</dbReference>
<feature type="domain" description="Protein kinase" evidence="1">
    <location>
        <begin position="212"/>
        <end position="497"/>
    </location>
</feature>
<dbReference type="Pfam" id="PF00069">
    <property type="entry name" value="Pkinase"/>
    <property type="match status" value="1"/>
</dbReference>
<gene>
    <name evidence="2" type="primary">PERK2_1</name>
    <name evidence="2" type="ORF">CFP56_021154</name>
</gene>
<dbReference type="InterPro" id="IPR008266">
    <property type="entry name" value="Tyr_kinase_AS"/>
</dbReference>
<dbReference type="EMBL" id="PKMF04000327">
    <property type="protein sequence ID" value="KAK7837540.1"/>
    <property type="molecule type" value="Genomic_DNA"/>
</dbReference>
<evidence type="ECO:0000313" key="3">
    <source>
        <dbReference type="Proteomes" id="UP000237347"/>
    </source>
</evidence>
<dbReference type="AlphaFoldDB" id="A0AAW0KFM9"/>
<dbReference type="PROSITE" id="PS00109">
    <property type="entry name" value="PROTEIN_KINASE_TYR"/>
    <property type="match status" value="1"/>
</dbReference>
<evidence type="ECO:0000259" key="1">
    <source>
        <dbReference type="PROSITE" id="PS50011"/>
    </source>
</evidence>
<evidence type="ECO:0000313" key="2">
    <source>
        <dbReference type="EMBL" id="KAK7837540.1"/>
    </source>
</evidence>
<comment type="caution">
    <text evidence="2">The sequence shown here is derived from an EMBL/GenBank/DDBJ whole genome shotgun (WGS) entry which is preliminary data.</text>
</comment>
<proteinExistence type="predicted"/>
<dbReference type="Proteomes" id="UP000237347">
    <property type="component" value="Unassembled WGS sequence"/>
</dbReference>
<protein>
    <submittedName>
        <fullName evidence="2">Proline-rich receptor-like protein kinase perk2</fullName>
    </submittedName>
</protein>
<dbReference type="InterPro" id="IPR046958">
    <property type="entry name" value="RBK1/2/STUNTED"/>
</dbReference>
<accession>A0AAW0KFM9</accession>
<dbReference type="InterPro" id="IPR011009">
    <property type="entry name" value="Kinase-like_dom_sf"/>
</dbReference>
<name>A0AAW0KFM9_QUESU</name>
<dbReference type="InterPro" id="IPR000719">
    <property type="entry name" value="Prot_kinase_dom"/>
</dbReference>